<dbReference type="EMBL" id="JACSQV010000009">
    <property type="protein sequence ID" value="MBD7919000.1"/>
    <property type="molecule type" value="Genomic_DNA"/>
</dbReference>
<protein>
    <submittedName>
        <fullName evidence="2">Uncharacterized protein</fullName>
    </submittedName>
</protein>
<accession>A0ABR8QF61</accession>
<evidence type="ECO:0000313" key="2">
    <source>
        <dbReference type="EMBL" id="MBD7919000.1"/>
    </source>
</evidence>
<keyword evidence="1" id="KW-0812">Transmembrane</keyword>
<keyword evidence="3" id="KW-1185">Reference proteome</keyword>
<comment type="caution">
    <text evidence="2">The sequence shown here is derived from an EMBL/GenBank/DDBJ whole genome shotgun (WGS) entry which is preliminary data.</text>
</comment>
<dbReference type="RefSeq" id="WP_191783647.1">
    <property type="nucleotide sequence ID" value="NZ_JACSQV010000009.1"/>
</dbReference>
<sequence length="190" mass="19665">MPSRPVDDVAVTPTPAVLLPEGGARVAAAVPTALGVLGVVGLVLVALQGFAGTQEPAGAAYPAWLVLAAAVALAAGLVVARVRRAPWSRGWSLVELLEEPDGLVLFAGRLGASHEGLLVRRGESVEIAATHVRRGRHRYVVTAPSGRMTFAADGLAHWLTMQPLEEAAARHGITVVTVGEAARITRTLGV</sequence>
<keyword evidence="1" id="KW-1133">Transmembrane helix</keyword>
<name>A0ABR8QF61_9CELL</name>
<evidence type="ECO:0000256" key="1">
    <source>
        <dbReference type="SAM" id="Phobius"/>
    </source>
</evidence>
<keyword evidence="1" id="KW-0472">Membrane</keyword>
<organism evidence="2 3">
    <name type="scientific">Cellulomonas avistercoris</name>
    <dbReference type="NCBI Taxonomy" id="2762242"/>
    <lineage>
        <taxon>Bacteria</taxon>
        <taxon>Bacillati</taxon>
        <taxon>Actinomycetota</taxon>
        <taxon>Actinomycetes</taxon>
        <taxon>Micrococcales</taxon>
        <taxon>Cellulomonadaceae</taxon>
        <taxon>Cellulomonas</taxon>
    </lineage>
</organism>
<reference evidence="2 3" key="1">
    <citation type="submission" date="2020-08" db="EMBL/GenBank/DDBJ databases">
        <title>A Genomic Blueprint of the Chicken Gut Microbiome.</title>
        <authorList>
            <person name="Gilroy R."/>
            <person name="Ravi A."/>
            <person name="Getino M."/>
            <person name="Pursley I."/>
            <person name="Horton D.L."/>
            <person name="Alikhan N.-F."/>
            <person name="Baker D."/>
            <person name="Gharbi K."/>
            <person name="Hall N."/>
            <person name="Watson M."/>
            <person name="Adriaenssens E.M."/>
            <person name="Foster-Nyarko E."/>
            <person name="Jarju S."/>
            <person name="Secka A."/>
            <person name="Antonio M."/>
            <person name="Oren A."/>
            <person name="Chaudhuri R."/>
            <person name="La Ragione R.M."/>
            <person name="Hildebrand F."/>
            <person name="Pallen M.J."/>
        </authorList>
    </citation>
    <scope>NUCLEOTIDE SEQUENCE [LARGE SCALE GENOMIC DNA]</scope>
    <source>
        <strain evidence="2 3">Sa3CUA2</strain>
    </source>
</reference>
<proteinExistence type="predicted"/>
<feature type="transmembrane region" description="Helical" evidence="1">
    <location>
        <begin position="26"/>
        <end position="47"/>
    </location>
</feature>
<evidence type="ECO:0000313" key="3">
    <source>
        <dbReference type="Proteomes" id="UP000604241"/>
    </source>
</evidence>
<gene>
    <name evidence="2" type="ORF">H9657_12020</name>
</gene>
<feature type="transmembrane region" description="Helical" evidence="1">
    <location>
        <begin position="59"/>
        <end position="80"/>
    </location>
</feature>
<dbReference type="Proteomes" id="UP000604241">
    <property type="component" value="Unassembled WGS sequence"/>
</dbReference>